<dbReference type="Proteomes" id="UP000032261">
    <property type="component" value="Chromosome"/>
</dbReference>
<dbReference type="SMART" id="SM00844">
    <property type="entry name" value="GA"/>
    <property type="match status" value="4"/>
</dbReference>
<reference evidence="4 5" key="1">
    <citation type="journal article" date="2015" name="Genome Announc.">
        <title>Genome Sequence of Ureaplasma diversum Strain ATCC 49782.</title>
        <authorList>
            <person name="Marques L.M."/>
            <person name="Guimaraes A.M."/>
            <person name="Martins H.B."/>
            <person name="Rezende I.S."/>
            <person name="Barbosa M.S."/>
            <person name="Campos G.B."/>
            <person name="do Nascimento N.C."/>
            <person name="Dos Santos A.P."/>
            <person name="Amorim A.T."/>
            <person name="Santos V.M."/>
            <person name="Messick J.B."/>
            <person name="Timenetsky J."/>
        </authorList>
    </citation>
    <scope>NUCLEOTIDE SEQUENCE [LARGE SCALE GENOMIC DNA]</scope>
    <source>
        <strain evidence="4 5">ATCC 49782</strain>
    </source>
</reference>
<feature type="transmembrane region" description="Helical" evidence="2">
    <location>
        <begin position="12"/>
        <end position="34"/>
    </location>
</feature>
<dbReference type="Pfam" id="PF01468">
    <property type="entry name" value="GA"/>
    <property type="match status" value="5"/>
</dbReference>
<name>A0A0C5RBE8_9BACT</name>
<keyword evidence="2" id="KW-0812">Transmembrane</keyword>
<dbReference type="KEGG" id="ude:JM47_01065"/>
<sequence length="548" mass="61240">MNKLNSKSKKGILIGVGGFIVASTITGVVAGVAVNKQANDRRVESELLAKKTETVNKINGLSSLKPEEVNKFNKEVNEARSIQEVDDVLAKANQTSSTNKANQQAQLIKSKNDAKDQVSGLVSLNNQQKELLLKEIDDADTEQKVQVALVKANQAQLTSKKTEVKNQINDLVDLTPEQKTALLKEVEATDSTQKVEAVLEKAKTLVQTNKTNKRLLLQQQANSKKIEANNQIDQLADLSEDDKNKFKEQIAKSSSQEDINKIIENANQLNNQNKANKEKELTEKKQEANTSLESLVNLSTDQKDQYKNRIDNAKTKDDIERILASGRSADQKAKEEAEAAYTTSKATATLYITGSMNEPKYVDGRTELQSKIKVYEEVLKDATNQNTSKYLEAKTELDNAIIKAMKHVEMVNNASKPENKLTLKTLQYQYWTNNKDSEIKNLQILIEGKNINARFNNDPKSILLIKNSKQNINYFQAAFPKYLKNRVFQNDDTKIDFGADLIGRKSTSGDVEIDKLVLISDKEYHIINLDGKTLKFNGSTTKQTVNAS</sequence>
<evidence type="ECO:0000256" key="2">
    <source>
        <dbReference type="SAM" id="Phobius"/>
    </source>
</evidence>
<dbReference type="SUPFAM" id="SSF46997">
    <property type="entry name" value="Bacterial immunoglobulin/albumin-binding domains"/>
    <property type="match status" value="1"/>
</dbReference>
<feature type="domain" description="Extracellular matrix-binding protein ebh GA module" evidence="3">
    <location>
        <begin position="270"/>
        <end position="327"/>
    </location>
</feature>
<evidence type="ECO:0000256" key="1">
    <source>
        <dbReference type="SAM" id="Coils"/>
    </source>
</evidence>
<dbReference type="RefSeq" id="WP_208895151.1">
    <property type="nucleotide sequence ID" value="NZ_CP009770.1"/>
</dbReference>
<keyword evidence="2" id="KW-0472">Membrane</keyword>
<dbReference type="Gene3D" id="1.20.5.420">
    <property type="entry name" value="Immunoglobulin FC, subunit C"/>
    <property type="match status" value="5"/>
</dbReference>
<evidence type="ECO:0000313" key="5">
    <source>
        <dbReference type="Proteomes" id="UP000032261"/>
    </source>
</evidence>
<feature type="domain" description="Extracellular matrix-binding protein ebh GA module" evidence="3">
    <location>
        <begin position="95"/>
        <end position="153"/>
    </location>
</feature>
<dbReference type="HOGENOM" id="CLU_581296_0_0_14"/>
<evidence type="ECO:0000313" key="4">
    <source>
        <dbReference type="EMBL" id="AJQ45221.1"/>
    </source>
</evidence>
<protein>
    <recommendedName>
        <fullName evidence="3">Extracellular matrix-binding protein ebh GA module domain-containing protein</fullName>
    </recommendedName>
</protein>
<dbReference type="InterPro" id="IPR020840">
    <property type="entry name" value="Extracell_matrix-bd_GA"/>
</dbReference>
<dbReference type="InterPro" id="IPR002988">
    <property type="entry name" value="GA_module"/>
</dbReference>
<accession>A0A0C5RBE8</accession>
<organism evidence="4 5">
    <name type="scientific">Ureaplasma diversum</name>
    <dbReference type="NCBI Taxonomy" id="42094"/>
    <lineage>
        <taxon>Bacteria</taxon>
        <taxon>Bacillati</taxon>
        <taxon>Mycoplasmatota</taxon>
        <taxon>Mycoplasmoidales</taxon>
        <taxon>Mycoplasmoidaceae</taxon>
        <taxon>Ureaplasma</taxon>
    </lineage>
</organism>
<dbReference type="PATRIC" id="fig|42094.4.peg.201"/>
<dbReference type="AlphaFoldDB" id="A0A0C5RBE8"/>
<evidence type="ECO:0000259" key="3">
    <source>
        <dbReference type="SMART" id="SM00844"/>
    </source>
</evidence>
<feature type="coiled-coil region" evidence="1">
    <location>
        <begin position="218"/>
        <end position="316"/>
    </location>
</feature>
<keyword evidence="2" id="KW-1133">Transmembrane helix</keyword>
<keyword evidence="1" id="KW-0175">Coiled coil</keyword>
<dbReference type="InterPro" id="IPR009063">
    <property type="entry name" value="Ig/albumin-bd_sf"/>
</dbReference>
<proteinExistence type="predicted"/>
<feature type="domain" description="Extracellular matrix-binding protein ebh GA module" evidence="3">
    <location>
        <begin position="206"/>
        <end position="267"/>
    </location>
</feature>
<dbReference type="EMBL" id="CP009770">
    <property type="protein sequence ID" value="AJQ45221.1"/>
    <property type="molecule type" value="Genomic_DNA"/>
</dbReference>
<gene>
    <name evidence="4" type="ORF">JM47_01065</name>
</gene>
<dbReference type="STRING" id="42094.JM47_01065"/>
<feature type="domain" description="Extracellular matrix-binding protein ebh GA module" evidence="3">
    <location>
        <begin position="154"/>
        <end position="203"/>
    </location>
</feature>